<dbReference type="SUPFAM" id="SSF56059">
    <property type="entry name" value="Glutathione synthetase ATP-binding domain-like"/>
    <property type="match status" value="1"/>
</dbReference>
<accession>A0A5S9MHH1</accession>
<dbReference type="Pfam" id="PF01326">
    <property type="entry name" value="PPDK_N"/>
    <property type="match status" value="1"/>
</dbReference>
<dbReference type="GO" id="GO:0005524">
    <property type="term" value="F:ATP binding"/>
    <property type="evidence" value="ECO:0007669"/>
    <property type="project" value="InterPro"/>
</dbReference>
<evidence type="ECO:0000313" key="4">
    <source>
        <dbReference type="Proteomes" id="UP000464658"/>
    </source>
</evidence>
<dbReference type="PANTHER" id="PTHR43615:SF1">
    <property type="entry name" value="PPDK_N DOMAIN-CONTAINING PROTEIN"/>
    <property type="match status" value="1"/>
</dbReference>
<dbReference type="Proteomes" id="UP000464658">
    <property type="component" value="Chromosome"/>
</dbReference>
<dbReference type="EMBL" id="AP021906">
    <property type="protein sequence ID" value="BBP92543.1"/>
    <property type="molecule type" value="Genomic_DNA"/>
</dbReference>
<feature type="region of interest" description="Disordered" evidence="1">
    <location>
        <begin position="87"/>
        <end position="114"/>
    </location>
</feature>
<proteinExistence type="predicted"/>
<gene>
    <name evidence="3" type="ORF">BsIDN1_61610</name>
</gene>
<evidence type="ECO:0000313" key="3">
    <source>
        <dbReference type="EMBL" id="BBP92543.1"/>
    </source>
</evidence>
<feature type="domain" description="Pyruvate phosphate dikinase AMP/ATP-binding" evidence="2">
    <location>
        <begin position="3"/>
        <end position="57"/>
    </location>
</feature>
<name>A0A5S9MHH1_BACIA</name>
<dbReference type="InterPro" id="IPR002192">
    <property type="entry name" value="PPDK_AMP/ATP-bd"/>
</dbReference>
<dbReference type="Gene3D" id="3.30.470.20">
    <property type="entry name" value="ATP-grasp fold, B domain"/>
    <property type="match status" value="1"/>
</dbReference>
<evidence type="ECO:0000256" key="1">
    <source>
        <dbReference type="SAM" id="MobiDB-lite"/>
    </source>
</evidence>
<feature type="compositionally biased region" description="Basic and acidic residues" evidence="1">
    <location>
        <begin position="93"/>
        <end position="114"/>
    </location>
</feature>
<reference evidence="3 4" key="1">
    <citation type="submission" date="2019-12" db="EMBL/GenBank/DDBJ databases">
        <title>Full genome sequence of a Bacillus safensis strain isolated from commercially available natto in Indonesia.</title>
        <authorList>
            <person name="Yoshida M."/>
            <person name="Uomi M."/>
            <person name="Waturangi D."/>
            <person name="Ekaputri J.J."/>
            <person name="Setiamarga D.H.E."/>
        </authorList>
    </citation>
    <scope>NUCLEOTIDE SEQUENCE [LARGE SCALE GENOMIC DNA]</scope>
    <source>
        <strain evidence="3 4">IDN1</strain>
    </source>
</reference>
<dbReference type="AlphaFoldDB" id="A0A5S9MHH1"/>
<organism evidence="3 4">
    <name type="scientific">Bacillus safensis</name>
    <dbReference type="NCBI Taxonomy" id="561879"/>
    <lineage>
        <taxon>Bacteria</taxon>
        <taxon>Bacillati</taxon>
        <taxon>Bacillota</taxon>
        <taxon>Bacilli</taxon>
        <taxon>Bacillales</taxon>
        <taxon>Bacillaceae</taxon>
        <taxon>Bacillus</taxon>
    </lineage>
</organism>
<dbReference type="PANTHER" id="PTHR43615">
    <property type="entry name" value="PHOSPHOENOLPYRUVATE SYNTHASE-RELATED"/>
    <property type="match status" value="1"/>
</dbReference>
<evidence type="ECO:0000259" key="2">
    <source>
        <dbReference type="Pfam" id="PF01326"/>
    </source>
</evidence>
<dbReference type="GO" id="GO:0016301">
    <property type="term" value="F:kinase activity"/>
    <property type="evidence" value="ECO:0007669"/>
    <property type="project" value="InterPro"/>
</dbReference>
<protein>
    <recommendedName>
        <fullName evidence="2">Pyruvate phosphate dikinase AMP/ATP-binding domain-containing protein</fullName>
    </recommendedName>
</protein>
<dbReference type="InterPro" id="IPR051549">
    <property type="entry name" value="PEP_Utilizing_Enz"/>
</dbReference>
<sequence>MAGQFCLNDDQLKEITQITKQVEELYGHGVDIEFGIAGGLFYLLQARPITTALPKAVNETAGASFQMKPEELQDFWISMDDHMPGPTSPLFFKSDHHTSLKKRDEEKWRKVSST</sequence>